<name>A0A1M7YM44_9BACT</name>
<keyword evidence="2" id="KW-1185">Reference proteome</keyword>
<evidence type="ECO:0000313" key="2">
    <source>
        <dbReference type="Proteomes" id="UP000184603"/>
    </source>
</evidence>
<gene>
    <name evidence="1" type="ORF">SAMN02745220_05247</name>
</gene>
<dbReference type="RefSeq" id="WP_143170898.1">
    <property type="nucleotide sequence ID" value="NZ_FRFE01000067.1"/>
</dbReference>
<dbReference type="Proteomes" id="UP000184603">
    <property type="component" value="Unassembled WGS sequence"/>
</dbReference>
<sequence length="151" mass="17439">MKTGSGKRLIRTYTMQLPFLAKEIFPLLCPVREYDWIPEWHCRLAYTESGFAELGCVFQTEFADQFGIETWVVSKYEKDSCIAFVRTGEHRTTRYTITLTPVNQSTSLVWQQELTGLRDRGNDLLTSAPPAAFSTQMQKLEQLLNNYLTNQ</sequence>
<evidence type="ECO:0000313" key="1">
    <source>
        <dbReference type="EMBL" id="SHO53660.1"/>
    </source>
</evidence>
<dbReference type="OrthoDB" id="5458416at2"/>
<evidence type="ECO:0008006" key="3">
    <source>
        <dbReference type="Google" id="ProtNLM"/>
    </source>
</evidence>
<protein>
    <recommendedName>
        <fullName evidence="3">Polyketide cyclase / dehydrase and lipid transport</fullName>
    </recommendedName>
</protein>
<proteinExistence type="predicted"/>
<accession>A0A1M7YM44</accession>
<dbReference type="EMBL" id="FRFE01000067">
    <property type="protein sequence ID" value="SHO53660.1"/>
    <property type="molecule type" value="Genomic_DNA"/>
</dbReference>
<reference evidence="1 2" key="1">
    <citation type="submission" date="2016-12" db="EMBL/GenBank/DDBJ databases">
        <authorList>
            <person name="Song W.-J."/>
            <person name="Kurnit D.M."/>
        </authorList>
    </citation>
    <scope>NUCLEOTIDE SEQUENCE [LARGE SCALE GENOMIC DNA]</scope>
    <source>
        <strain evidence="1 2">DSM 18488</strain>
    </source>
</reference>
<dbReference type="AlphaFoldDB" id="A0A1M7YM44"/>
<dbReference type="SUPFAM" id="SSF55961">
    <property type="entry name" value="Bet v1-like"/>
    <property type="match status" value="1"/>
</dbReference>
<organism evidence="1 2">
    <name type="scientific">Desulfopila aestuarii DSM 18488</name>
    <dbReference type="NCBI Taxonomy" id="1121416"/>
    <lineage>
        <taxon>Bacteria</taxon>
        <taxon>Pseudomonadati</taxon>
        <taxon>Thermodesulfobacteriota</taxon>
        <taxon>Desulfobulbia</taxon>
        <taxon>Desulfobulbales</taxon>
        <taxon>Desulfocapsaceae</taxon>
        <taxon>Desulfopila</taxon>
    </lineage>
</organism>